<reference evidence="4 5" key="1">
    <citation type="submission" date="2016-10" db="EMBL/GenBank/DDBJ databases">
        <authorList>
            <person name="de Groot N.N."/>
        </authorList>
    </citation>
    <scope>NUCLEOTIDE SEQUENCE [LARGE SCALE GENOMIC DNA]</scope>
    <source>
        <strain evidence="4 5">DSM 18978</strain>
    </source>
</reference>
<sequence>MSNVSEVNHNYRTYDPEATKNKNSDLSKDTFLKILITQMQNQDPLNPMEDRDFIAQMAQFSALEQMQNLNETMTVTQTALVEHIRQMNNNLVKSQTALLDEIERIGKHFGVPEREKEKEEEKKGSDPVDGDNSEE</sequence>
<feature type="region of interest" description="Disordered" evidence="3">
    <location>
        <begin position="1"/>
        <end position="23"/>
    </location>
</feature>
<feature type="region of interest" description="Disordered" evidence="3">
    <location>
        <begin position="107"/>
        <end position="135"/>
    </location>
</feature>
<accession>A0A1G5DIF8</accession>
<keyword evidence="5" id="KW-1185">Reference proteome</keyword>
<feature type="compositionally biased region" description="Polar residues" evidence="3">
    <location>
        <begin position="1"/>
        <end position="11"/>
    </location>
</feature>
<evidence type="ECO:0000313" key="4">
    <source>
        <dbReference type="EMBL" id="SCY14160.1"/>
    </source>
</evidence>
<dbReference type="Proteomes" id="UP000198636">
    <property type="component" value="Unassembled WGS sequence"/>
</dbReference>
<evidence type="ECO:0000256" key="1">
    <source>
        <dbReference type="ARBA" id="ARBA00010577"/>
    </source>
</evidence>
<evidence type="ECO:0000256" key="3">
    <source>
        <dbReference type="SAM" id="MobiDB-lite"/>
    </source>
</evidence>
<feature type="compositionally biased region" description="Basic and acidic residues" evidence="3">
    <location>
        <begin position="12"/>
        <end position="23"/>
    </location>
</feature>
<dbReference type="STRING" id="1120976.SAMN03080606_00913"/>
<name>A0A1G5DIF8_9FIRM</name>
<evidence type="ECO:0000256" key="2">
    <source>
        <dbReference type="ARBA" id="ARBA00022795"/>
    </source>
</evidence>
<comment type="similarity">
    <text evidence="1">Belongs to the FlgD family.</text>
</comment>
<dbReference type="InterPro" id="IPR005648">
    <property type="entry name" value="FlgD"/>
</dbReference>
<keyword evidence="4" id="KW-0969">Cilium</keyword>
<evidence type="ECO:0000313" key="5">
    <source>
        <dbReference type="Proteomes" id="UP000198636"/>
    </source>
</evidence>
<proteinExistence type="inferred from homology"/>
<organism evidence="4 5">
    <name type="scientific">Alkaliphilus peptidifermentans DSM 18978</name>
    <dbReference type="NCBI Taxonomy" id="1120976"/>
    <lineage>
        <taxon>Bacteria</taxon>
        <taxon>Bacillati</taxon>
        <taxon>Bacillota</taxon>
        <taxon>Clostridia</taxon>
        <taxon>Peptostreptococcales</taxon>
        <taxon>Natronincolaceae</taxon>
        <taxon>Alkaliphilus</taxon>
    </lineage>
</organism>
<keyword evidence="2" id="KW-1005">Bacterial flagellum biogenesis</keyword>
<dbReference type="OrthoDB" id="280334at2"/>
<protein>
    <submittedName>
        <fullName evidence="4">Flagellar basal-body rod modification protein FlgD</fullName>
    </submittedName>
</protein>
<dbReference type="GO" id="GO:0044781">
    <property type="term" value="P:bacterial-type flagellum organization"/>
    <property type="evidence" value="ECO:0007669"/>
    <property type="project" value="UniProtKB-KW"/>
</dbReference>
<dbReference type="AlphaFoldDB" id="A0A1G5DIF8"/>
<dbReference type="Pfam" id="PF03963">
    <property type="entry name" value="FlgD"/>
    <property type="match status" value="1"/>
</dbReference>
<keyword evidence="4" id="KW-0966">Cell projection</keyword>
<gene>
    <name evidence="4" type="ORF">SAMN03080606_00913</name>
</gene>
<dbReference type="RefSeq" id="WP_091540481.1">
    <property type="nucleotide sequence ID" value="NZ_FMUS01000004.1"/>
</dbReference>
<feature type="compositionally biased region" description="Basic and acidic residues" evidence="3">
    <location>
        <begin position="107"/>
        <end position="126"/>
    </location>
</feature>
<keyword evidence="4" id="KW-0282">Flagellum</keyword>
<dbReference type="EMBL" id="FMUS01000004">
    <property type="protein sequence ID" value="SCY14160.1"/>
    <property type="molecule type" value="Genomic_DNA"/>
</dbReference>